<organism evidence="1 2">
    <name type="scientific">Blattamonas nauphoetae</name>
    <dbReference type="NCBI Taxonomy" id="2049346"/>
    <lineage>
        <taxon>Eukaryota</taxon>
        <taxon>Metamonada</taxon>
        <taxon>Preaxostyla</taxon>
        <taxon>Oxymonadida</taxon>
        <taxon>Blattamonas</taxon>
    </lineage>
</organism>
<protein>
    <submittedName>
        <fullName evidence="1">Uncharacterized protein</fullName>
    </submittedName>
</protein>
<dbReference type="Proteomes" id="UP001281761">
    <property type="component" value="Unassembled WGS sequence"/>
</dbReference>
<evidence type="ECO:0000313" key="1">
    <source>
        <dbReference type="EMBL" id="KAK2940950.1"/>
    </source>
</evidence>
<evidence type="ECO:0000313" key="2">
    <source>
        <dbReference type="Proteomes" id="UP001281761"/>
    </source>
</evidence>
<name>A0ABQ9WN94_9EUKA</name>
<reference evidence="1 2" key="1">
    <citation type="journal article" date="2022" name="bioRxiv">
        <title>Genomics of Preaxostyla Flagellates Illuminates Evolutionary Transitions and the Path Towards Mitochondrial Loss.</title>
        <authorList>
            <person name="Novak L.V.F."/>
            <person name="Treitli S.C."/>
            <person name="Pyrih J."/>
            <person name="Halakuc P."/>
            <person name="Pipaliya S.V."/>
            <person name="Vacek V."/>
            <person name="Brzon O."/>
            <person name="Soukal P."/>
            <person name="Eme L."/>
            <person name="Dacks J.B."/>
            <person name="Karnkowska A."/>
            <person name="Elias M."/>
            <person name="Hampl V."/>
        </authorList>
    </citation>
    <scope>NUCLEOTIDE SEQUENCE [LARGE SCALE GENOMIC DNA]</scope>
    <source>
        <strain evidence="1">NAU3</strain>
        <tissue evidence="1">Gut</tissue>
    </source>
</reference>
<sequence>MPRRRTTWRSLRPLASRCTKEVNLVSAVQYVCMITDLLLKDGMVTIDDTTRSGSVSPYFEALHIICLLTPSVSTVCVDADEHSDATERTSSSPQTPFETQSLVCSVLTSARLSIHPLTSLNQIARSRCGTVTVKSSSCLSQD</sequence>
<keyword evidence="2" id="KW-1185">Reference proteome</keyword>
<comment type="caution">
    <text evidence="1">The sequence shown here is derived from an EMBL/GenBank/DDBJ whole genome shotgun (WGS) entry which is preliminary data.</text>
</comment>
<accession>A0ABQ9WN94</accession>
<proteinExistence type="predicted"/>
<gene>
    <name evidence="1" type="ORF">BLNAU_24138</name>
</gene>
<dbReference type="EMBL" id="JARBJD010000576">
    <property type="protein sequence ID" value="KAK2940950.1"/>
    <property type="molecule type" value="Genomic_DNA"/>
</dbReference>